<evidence type="ECO:0000259" key="1">
    <source>
        <dbReference type="PROSITE" id="PS51186"/>
    </source>
</evidence>
<dbReference type="EMBL" id="RLIH01000002">
    <property type="protein sequence ID" value="RVU55627.1"/>
    <property type="molecule type" value="Genomic_DNA"/>
</dbReference>
<dbReference type="AlphaFoldDB" id="A0A437S9Y7"/>
<keyword evidence="2" id="KW-0808">Transferase</keyword>
<evidence type="ECO:0000313" key="3">
    <source>
        <dbReference type="Proteomes" id="UP000288812"/>
    </source>
</evidence>
<dbReference type="InterPro" id="IPR016181">
    <property type="entry name" value="Acyl_CoA_acyltransferase"/>
</dbReference>
<dbReference type="GO" id="GO:0016747">
    <property type="term" value="F:acyltransferase activity, transferring groups other than amino-acyl groups"/>
    <property type="evidence" value="ECO:0007669"/>
    <property type="project" value="InterPro"/>
</dbReference>
<dbReference type="OrthoDB" id="9806005at2"/>
<keyword evidence="3" id="KW-1185">Reference proteome</keyword>
<dbReference type="PANTHER" id="PTHR41368:SF1">
    <property type="entry name" value="PROTEIN YGHO"/>
    <property type="match status" value="1"/>
</dbReference>
<gene>
    <name evidence="2" type="ORF">EF514_01800</name>
</gene>
<dbReference type="Gene3D" id="3.40.630.30">
    <property type="match status" value="1"/>
</dbReference>
<dbReference type="InterPro" id="IPR039968">
    <property type="entry name" value="BcerS-like"/>
</dbReference>
<name>A0A437S9Y7_9FIRM</name>
<reference evidence="2 3" key="1">
    <citation type="submission" date="2018-11" db="EMBL/GenBank/DDBJ databases">
        <title>Genome sequencing and assembly of Anaerosphaera sp. nov., GS7-6-2.</title>
        <authorList>
            <person name="Rettenmaier R."/>
            <person name="Liebl W."/>
            <person name="Zverlov V."/>
        </authorList>
    </citation>
    <scope>NUCLEOTIDE SEQUENCE [LARGE SCALE GENOMIC DNA]</scope>
    <source>
        <strain evidence="2 3">GS7-6-2</strain>
    </source>
</reference>
<proteinExistence type="predicted"/>
<accession>A0A437S9Y7</accession>
<sequence>MKEVNSHSDYLDFIELPFLLYRDNPYWVPPIKKDYLLYLKGKNNSLSSCPHKLFLAIKDFKVVGRLLVFIDIELNSYHSEKNGYIAEFESIEDVEVSNLLLDKALEFCKEHGMDFIKGPVSLPGGEDHRGFVVNKFNTPPTVMNIYNFKYYNDYWMDYGFTKYYDCYAYRADKEDLRDNVHRIKEILPKIVKRFNYRIDTINLKDLDKDLSDIYEVLNLALPREWKDFKPLSLEEIHETFQLLRPFMDTDFICIARNSEEKPIGFNIALPDYNEILIKLKGKMGLAGLVKFLYYRKKIKKIRMFVLFVVPEYRKKGVSAAIYFKCFANAINKNYSQLEGSTIWEYNKAMITDVEKFGAKRDIIYRIYKKEIQY</sequence>
<dbReference type="SUPFAM" id="SSF55729">
    <property type="entry name" value="Acyl-CoA N-acyltransferases (Nat)"/>
    <property type="match status" value="1"/>
</dbReference>
<evidence type="ECO:0000313" key="2">
    <source>
        <dbReference type="EMBL" id="RVU55627.1"/>
    </source>
</evidence>
<protein>
    <submittedName>
        <fullName evidence="2">GNAT family N-acetyltransferase</fullName>
    </submittedName>
</protein>
<dbReference type="PROSITE" id="PS51186">
    <property type="entry name" value="GNAT"/>
    <property type="match status" value="1"/>
</dbReference>
<feature type="domain" description="N-acetyltransferase" evidence="1">
    <location>
        <begin position="201"/>
        <end position="373"/>
    </location>
</feature>
<dbReference type="InterPro" id="IPR000182">
    <property type="entry name" value="GNAT_dom"/>
</dbReference>
<dbReference type="PANTHER" id="PTHR41368">
    <property type="entry name" value="PROTEIN YGHO"/>
    <property type="match status" value="1"/>
</dbReference>
<organism evidence="2 3">
    <name type="scientific">Anaerosphaera multitolerans</name>
    <dbReference type="NCBI Taxonomy" id="2487351"/>
    <lineage>
        <taxon>Bacteria</taxon>
        <taxon>Bacillati</taxon>
        <taxon>Bacillota</taxon>
        <taxon>Tissierellia</taxon>
        <taxon>Tissierellales</taxon>
        <taxon>Peptoniphilaceae</taxon>
        <taxon>Anaerosphaera</taxon>
    </lineage>
</organism>
<comment type="caution">
    <text evidence="2">The sequence shown here is derived from an EMBL/GenBank/DDBJ whole genome shotgun (WGS) entry which is preliminary data.</text>
</comment>
<dbReference type="Proteomes" id="UP000288812">
    <property type="component" value="Unassembled WGS sequence"/>
</dbReference>